<gene>
    <name evidence="5 10" type="primary">recX</name>
    <name evidence="10" type="ordered locus">SRM_02357</name>
</gene>
<dbReference type="InterPro" id="IPR053926">
    <property type="entry name" value="RecX_HTH_1st"/>
</dbReference>
<keyword evidence="4 5" id="KW-0963">Cytoplasm</keyword>
<evidence type="ECO:0000256" key="2">
    <source>
        <dbReference type="ARBA" id="ARBA00009695"/>
    </source>
</evidence>
<dbReference type="AlphaFoldDB" id="D5HB73"/>
<dbReference type="KEGG" id="srm:SRM_02357"/>
<evidence type="ECO:0000259" key="7">
    <source>
        <dbReference type="Pfam" id="PF02631"/>
    </source>
</evidence>
<protein>
    <recommendedName>
        <fullName evidence="3 5">Regulatory protein RecX</fullName>
    </recommendedName>
</protein>
<evidence type="ECO:0000256" key="1">
    <source>
        <dbReference type="ARBA" id="ARBA00004496"/>
    </source>
</evidence>
<reference evidence="11" key="2">
    <citation type="submission" date="2010-04" db="EMBL/GenBank/DDBJ databases">
        <title>Genome sequence of Salinibacter ruber M8.</title>
        <authorList>
            <consortium name="Genoscope"/>
        </authorList>
    </citation>
    <scope>NUCLEOTIDE SEQUENCE [LARGE SCALE GENOMIC DNA]</scope>
    <source>
        <strain evidence="11">M8</strain>
    </source>
</reference>
<dbReference type="Gene3D" id="1.10.10.10">
    <property type="entry name" value="Winged helix-like DNA-binding domain superfamily/Winged helix DNA-binding domain"/>
    <property type="match status" value="3"/>
</dbReference>
<organism evidence="10 11">
    <name type="scientific">Salinibacter ruber (strain M8)</name>
    <dbReference type="NCBI Taxonomy" id="761659"/>
    <lineage>
        <taxon>Bacteria</taxon>
        <taxon>Pseudomonadati</taxon>
        <taxon>Rhodothermota</taxon>
        <taxon>Rhodothermia</taxon>
        <taxon>Rhodothermales</taxon>
        <taxon>Salinibacteraceae</taxon>
        <taxon>Salinibacter</taxon>
    </lineage>
</organism>
<feature type="region of interest" description="Disordered" evidence="6">
    <location>
        <begin position="14"/>
        <end position="39"/>
    </location>
</feature>
<dbReference type="GO" id="GO:0006282">
    <property type="term" value="P:regulation of DNA repair"/>
    <property type="evidence" value="ECO:0007669"/>
    <property type="project" value="UniProtKB-UniRule"/>
</dbReference>
<evidence type="ECO:0000313" key="11">
    <source>
        <dbReference type="Proteomes" id="UP000000933"/>
    </source>
</evidence>
<dbReference type="Pfam" id="PF02631">
    <property type="entry name" value="RecX_HTH2"/>
    <property type="match status" value="1"/>
</dbReference>
<dbReference type="HOGENOM" id="CLU_066607_4_1_10"/>
<dbReference type="HAMAP" id="MF_01114">
    <property type="entry name" value="RecX"/>
    <property type="match status" value="1"/>
</dbReference>
<dbReference type="PANTHER" id="PTHR33602:SF1">
    <property type="entry name" value="REGULATORY PROTEIN RECX FAMILY PROTEIN"/>
    <property type="match status" value="1"/>
</dbReference>
<dbReference type="InterPro" id="IPR053924">
    <property type="entry name" value="RecX_HTH_2nd"/>
</dbReference>
<evidence type="ECO:0000259" key="8">
    <source>
        <dbReference type="Pfam" id="PF21981"/>
    </source>
</evidence>
<dbReference type="EMBL" id="FP565814">
    <property type="protein sequence ID" value="CBH25278.1"/>
    <property type="molecule type" value="Genomic_DNA"/>
</dbReference>
<dbReference type="InterPro" id="IPR053925">
    <property type="entry name" value="RecX_HTH_3rd"/>
</dbReference>
<dbReference type="Proteomes" id="UP000000933">
    <property type="component" value="Chromosome"/>
</dbReference>
<accession>D5HB73</accession>
<sequence length="248" mass="28652">MYNDLKPQARAVATRRAHSIANPPIHMSEGTPAGTITRLDPQVNNENRVSVFIDDEFAFGVHEDLVVRHGLTVGTALTAEDVREIEADEQYVEAKQAALDYLAHKPRTETEVRRKLKRNDAPAFVIDDVVARLYELEYLDDEAYAHDYAHNRFSSKKYGPVRIRRELKERGIDRHLADAAVDTLFEDEDATAAAWEHAESRWPRLADEDDPRRRRQKMYRYLRRRGFTSETIRPILDELEREGGRSPV</sequence>
<feature type="domain" description="RecX first three-helical" evidence="9">
    <location>
        <begin position="94"/>
        <end position="133"/>
    </location>
</feature>
<dbReference type="Pfam" id="PF21982">
    <property type="entry name" value="RecX_HTH1"/>
    <property type="match status" value="1"/>
</dbReference>
<name>D5HB73_SALRM</name>
<comment type="subcellular location">
    <subcellularLocation>
        <location evidence="1 5">Cytoplasm</location>
    </subcellularLocation>
</comment>
<feature type="domain" description="RecX third three-helical" evidence="8">
    <location>
        <begin position="187"/>
        <end position="235"/>
    </location>
</feature>
<reference evidence="10 11" key="1">
    <citation type="journal article" date="2010" name="ISME J.">
        <title>Fine-scale evolution: genomic, phenotypic and ecological differentiation in two coexisting Salinibacter ruber strains.</title>
        <authorList>
            <person name="Pena A."/>
            <person name="Teeling H."/>
            <person name="Huerta-Cepas J."/>
            <person name="Santos F."/>
            <person name="Yarza P."/>
            <person name="Brito-Echeverria J."/>
            <person name="Lucio M."/>
            <person name="Schmitt-Kopplin P."/>
            <person name="Meseguer I."/>
            <person name="Schenowitz C."/>
            <person name="Dossat C."/>
            <person name="Barbe V."/>
            <person name="Dopazo J."/>
            <person name="Rossello-Mora R."/>
            <person name="Schuler M."/>
            <person name="Glockner F.O."/>
            <person name="Amann R."/>
            <person name="Gabaldon T."/>
            <person name="Anton J."/>
        </authorList>
    </citation>
    <scope>NUCLEOTIDE SEQUENCE [LARGE SCALE GENOMIC DNA]</scope>
    <source>
        <strain evidence="10 11">M8</strain>
    </source>
</reference>
<evidence type="ECO:0000259" key="9">
    <source>
        <dbReference type="Pfam" id="PF21982"/>
    </source>
</evidence>
<proteinExistence type="inferred from homology"/>
<dbReference type="InterPro" id="IPR003783">
    <property type="entry name" value="Regulatory_RecX"/>
</dbReference>
<dbReference type="GO" id="GO:0005737">
    <property type="term" value="C:cytoplasm"/>
    <property type="evidence" value="ECO:0007669"/>
    <property type="project" value="UniProtKB-SubCell"/>
</dbReference>
<evidence type="ECO:0000256" key="6">
    <source>
        <dbReference type="SAM" id="MobiDB-lite"/>
    </source>
</evidence>
<evidence type="ECO:0000313" key="10">
    <source>
        <dbReference type="EMBL" id="CBH25278.1"/>
    </source>
</evidence>
<feature type="domain" description="RecX second three-helical" evidence="7">
    <location>
        <begin position="140"/>
        <end position="180"/>
    </location>
</feature>
<dbReference type="PANTHER" id="PTHR33602">
    <property type="entry name" value="REGULATORY PROTEIN RECX FAMILY PROTEIN"/>
    <property type="match status" value="1"/>
</dbReference>
<dbReference type="Pfam" id="PF21981">
    <property type="entry name" value="RecX_HTH3"/>
    <property type="match status" value="1"/>
</dbReference>
<comment type="similarity">
    <text evidence="2 5">Belongs to the RecX family.</text>
</comment>
<evidence type="ECO:0000256" key="3">
    <source>
        <dbReference type="ARBA" id="ARBA00018111"/>
    </source>
</evidence>
<dbReference type="InterPro" id="IPR036388">
    <property type="entry name" value="WH-like_DNA-bd_sf"/>
</dbReference>
<comment type="function">
    <text evidence="5">Modulates RecA activity.</text>
</comment>
<evidence type="ECO:0000256" key="4">
    <source>
        <dbReference type="ARBA" id="ARBA00022490"/>
    </source>
</evidence>
<evidence type="ECO:0000256" key="5">
    <source>
        <dbReference type="HAMAP-Rule" id="MF_01114"/>
    </source>
</evidence>